<evidence type="ECO:0000313" key="2">
    <source>
        <dbReference type="EMBL" id="KIO20988.1"/>
    </source>
</evidence>
<reference evidence="2 3" key="1">
    <citation type="submission" date="2014-04" db="EMBL/GenBank/DDBJ databases">
        <authorList>
            <consortium name="DOE Joint Genome Institute"/>
            <person name="Kuo A."/>
            <person name="Girlanda M."/>
            <person name="Perotto S."/>
            <person name="Kohler A."/>
            <person name="Nagy L.G."/>
            <person name="Floudas D."/>
            <person name="Copeland A."/>
            <person name="Barry K.W."/>
            <person name="Cichocki N."/>
            <person name="Veneault-Fourrey C."/>
            <person name="LaButti K."/>
            <person name="Lindquist E.A."/>
            <person name="Lipzen A."/>
            <person name="Lundell T."/>
            <person name="Morin E."/>
            <person name="Murat C."/>
            <person name="Sun H."/>
            <person name="Tunlid A."/>
            <person name="Henrissat B."/>
            <person name="Grigoriev I.V."/>
            <person name="Hibbett D.S."/>
            <person name="Martin F."/>
            <person name="Nordberg H.P."/>
            <person name="Cantor M.N."/>
            <person name="Hua S.X."/>
        </authorList>
    </citation>
    <scope>NUCLEOTIDE SEQUENCE [LARGE SCALE GENOMIC DNA]</scope>
    <source>
        <strain evidence="2 3">MUT 4182</strain>
    </source>
</reference>
<accession>A0A0C3KHN5</accession>
<proteinExistence type="predicted"/>
<evidence type="ECO:0000256" key="1">
    <source>
        <dbReference type="SAM" id="MobiDB-lite"/>
    </source>
</evidence>
<feature type="region of interest" description="Disordered" evidence="1">
    <location>
        <begin position="27"/>
        <end position="81"/>
    </location>
</feature>
<organism evidence="2 3">
    <name type="scientific">Tulasnella calospora MUT 4182</name>
    <dbReference type="NCBI Taxonomy" id="1051891"/>
    <lineage>
        <taxon>Eukaryota</taxon>
        <taxon>Fungi</taxon>
        <taxon>Dikarya</taxon>
        <taxon>Basidiomycota</taxon>
        <taxon>Agaricomycotina</taxon>
        <taxon>Agaricomycetes</taxon>
        <taxon>Cantharellales</taxon>
        <taxon>Tulasnellaceae</taxon>
        <taxon>Tulasnella</taxon>
    </lineage>
</organism>
<dbReference type="Proteomes" id="UP000054248">
    <property type="component" value="Unassembled WGS sequence"/>
</dbReference>
<feature type="compositionally biased region" description="Basic and acidic residues" evidence="1">
    <location>
        <begin position="27"/>
        <end position="36"/>
    </location>
</feature>
<name>A0A0C3KHN5_9AGAM</name>
<sequence length="98" mass="10845">MEKQNIIRENDNRLTMAIGMGGWETEKVREPRRGKGESYVNADTPEHGSVYREPSGCACPPRSNQTAWRSKADKRSGASQNDVCGCYGVVLVDGERAQ</sequence>
<gene>
    <name evidence="2" type="ORF">M407DRAFT_132049</name>
</gene>
<evidence type="ECO:0000313" key="3">
    <source>
        <dbReference type="Proteomes" id="UP000054248"/>
    </source>
</evidence>
<dbReference type="AlphaFoldDB" id="A0A0C3KHN5"/>
<dbReference type="HOGENOM" id="CLU_2335178_0_0_1"/>
<dbReference type="EMBL" id="KN823153">
    <property type="protein sequence ID" value="KIO20988.1"/>
    <property type="molecule type" value="Genomic_DNA"/>
</dbReference>
<reference evidence="3" key="2">
    <citation type="submission" date="2015-01" db="EMBL/GenBank/DDBJ databases">
        <title>Evolutionary Origins and Diversification of the Mycorrhizal Mutualists.</title>
        <authorList>
            <consortium name="DOE Joint Genome Institute"/>
            <consortium name="Mycorrhizal Genomics Consortium"/>
            <person name="Kohler A."/>
            <person name="Kuo A."/>
            <person name="Nagy L.G."/>
            <person name="Floudas D."/>
            <person name="Copeland A."/>
            <person name="Barry K.W."/>
            <person name="Cichocki N."/>
            <person name="Veneault-Fourrey C."/>
            <person name="LaButti K."/>
            <person name="Lindquist E.A."/>
            <person name="Lipzen A."/>
            <person name="Lundell T."/>
            <person name="Morin E."/>
            <person name="Murat C."/>
            <person name="Riley R."/>
            <person name="Ohm R."/>
            <person name="Sun H."/>
            <person name="Tunlid A."/>
            <person name="Henrissat B."/>
            <person name="Grigoriev I.V."/>
            <person name="Hibbett D.S."/>
            <person name="Martin F."/>
        </authorList>
    </citation>
    <scope>NUCLEOTIDE SEQUENCE [LARGE SCALE GENOMIC DNA]</scope>
    <source>
        <strain evidence="3">MUT 4182</strain>
    </source>
</reference>
<keyword evidence="3" id="KW-1185">Reference proteome</keyword>
<protein>
    <submittedName>
        <fullName evidence="2">Uncharacterized protein</fullName>
    </submittedName>
</protein>